<evidence type="ECO:0000259" key="3">
    <source>
        <dbReference type="PROSITE" id="PS50977"/>
    </source>
</evidence>
<evidence type="ECO:0000313" key="4">
    <source>
        <dbReference type="EMBL" id="CAJ0702574.1"/>
    </source>
</evidence>
<dbReference type="InterPro" id="IPR001647">
    <property type="entry name" value="HTH_TetR"/>
</dbReference>
<dbReference type="EMBL" id="CATWAF010000005">
    <property type="protein sequence ID" value="CAJ0702574.1"/>
    <property type="molecule type" value="Genomic_DNA"/>
</dbReference>
<dbReference type="Proteomes" id="UP001189915">
    <property type="component" value="Unassembled WGS sequence"/>
</dbReference>
<name>A0AAD2ESG6_9RALS</name>
<sequence length="193" mass="21365">MSSSRPTTRARILQATLALIEGGATGITMSQIAKQADLSRQALYLIFENKADLFVALLRYVDGKRGIVQEQARIRAAENGVAAMLALVDRQARLCPAYKPLADAFELQRRQDPDAEQAWQDRQSDRLEGCRVVAARIKADGKLRDGISVTAAADLIWSLTSSVTWDDLVVKRGWTSAAYRRHIGEVLRLSLVK</sequence>
<reference evidence="4 5" key="1">
    <citation type="submission" date="2023-07" db="EMBL/GenBank/DDBJ databases">
        <authorList>
            <person name="Peeters C."/>
        </authorList>
    </citation>
    <scope>NUCLEOTIDE SEQUENCE [LARGE SCALE GENOMIC DNA]</scope>
    <source>
        <strain evidence="4 5">LMG 18091</strain>
    </source>
</reference>
<dbReference type="InterPro" id="IPR009057">
    <property type="entry name" value="Homeodomain-like_sf"/>
</dbReference>
<dbReference type="SUPFAM" id="SSF46689">
    <property type="entry name" value="Homeodomain-like"/>
    <property type="match status" value="1"/>
</dbReference>
<keyword evidence="5" id="KW-1185">Reference proteome</keyword>
<evidence type="ECO:0000256" key="2">
    <source>
        <dbReference type="PROSITE-ProRule" id="PRU00335"/>
    </source>
</evidence>
<dbReference type="Gene3D" id="1.10.357.10">
    <property type="entry name" value="Tetracycline Repressor, domain 2"/>
    <property type="match status" value="1"/>
</dbReference>
<organism evidence="4 5">
    <name type="scientific">Ralstonia wenshanensis</name>
    <dbReference type="NCBI Taxonomy" id="2842456"/>
    <lineage>
        <taxon>Bacteria</taxon>
        <taxon>Pseudomonadati</taxon>
        <taxon>Pseudomonadota</taxon>
        <taxon>Betaproteobacteria</taxon>
        <taxon>Burkholderiales</taxon>
        <taxon>Burkholderiaceae</taxon>
        <taxon>Ralstonia</taxon>
    </lineage>
</organism>
<dbReference type="RefSeq" id="WP_316870954.1">
    <property type="nucleotide sequence ID" value="NZ_CATWAF010000005.1"/>
</dbReference>
<dbReference type="GO" id="GO:0000976">
    <property type="term" value="F:transcription cis-regulatory region binding"/>
    <property type="evidence" value="ECO:0007669"/>
    <property type="project" value="TreeGrafter"/>
</dbReference>
<comment type="caution">
    <text evidence="4">The sequence shown here is derived from an EMBL/GenBank/DDBJ whole genome shotgun (WGS) entry which is preliminary data.</text>
</comment>
<dbReference type="PANTHER" id="PTHR30055:SF226">
    <property type="entry name" value="HTH-TYPE TRANSCRIPTIONAL REGULATOR PKSA"/>
    <property type="match status" value="1"/>
</dbReference>
<evidence type="ECO:0000256" key="1">
    <source>
        <dbReference type="ARBA" id="ARBA00023125"/>
    </source>
</evidence>
<feature type="domain" description="HTH tetR-type" evidence="3">
    <location>
        <begin position="6"/>
        <end position="65"/>
    </location>
</feature>
<evidence type="ECO:0000313" key="5">
    <source>
        <dbReference type="Proteomes" id="UP001189915"/>
    </source>
</evidence>
<dbReference type="PANTHER" id="PTHR30055">
    <property type="entry name" value="HTH-TYPE TRANSCRIPTIONAL REGULATOR RUTR"/>
    <property type="match status" value="1"/>
</dbReference>
<proteinExistence type="predicted"/>
<dbReference type="PROSITE" id="PS50977">
    <property type="entry name" value="HTH_TETR_2"/>
    <property type="match status" value="1"/>
</dbReference>
<dbReference type="InterPro" id="IPR050109">
    <property type="entry name" value="HTH-type_TetR-like_transc_reg"/>
</dbReference>
<gene>
    <name evidence="4" type="ORF">LMG18091_03717</name>
</gene>
<dbReference type="GO" id="GO:0003700">
    <property type="term" value="F:DNA-binding transcription factor activity"/>
    <property type="evidence" value="ECO:0007669"/>
    <property type="project" value="TreeGrafter"/>
</dbReference>
<feature type="DNA-binding region" description="H-T-H motif" evidence="2">
    <location>
        <begin position="28"/>
        <end position="47"/>
    </location>
</feature>
<dbReference type="Pfam" id="PF00440">
    <property type="entry name" value="TetR_N"/>
    <property type="match status" value="1"/>
</dbReference>
<dbReference type="AlphaFoldDB" id="A0AAD2ESG6"/>
<accession>A0AAD2ESG6</accession>
<keyword evidence="1 2" id="KW-0238">DNA-binding</keyword>
<protein>
    <recommendedName>
        <fullName evidence="3">HTH tetR-type domain-containing protein</fullName>
    </recommendedName>
</protein>